<organism evidence="6 7">
    <name type="scientific">Pristionchus entomophagus</name>
    <dbReference type="NCBI Taxonomy" id="358040"/>
    <lineage>
        <taxon>Eukaryota</taxon>
        <taxon>Metazoa</taxon>
        <taxon>Ecdysozoa</taxon>
        <taxon>Nematoda</taxon>
        <taxon>Chromadorea</taxon>
        <taxon>Rhabditida</taxon>
        <taxon>Rhabditina</taxon>
        <taxon>Diplogasteromorpha</taxon>
        <taxon>Diplogasteroidea</taxon>
        <taxon>Neodiplogasteridae</taxon>
        <taxon>Pristionchus</taxon>
    </lineage>
</organism>
<accession>A0AAV5SPU3</accession>
<keyword evidence="1 3" id="KW-0863">Zinc-finger</keyword>
<keyword evidence="2" id="KW-0862">Zinc</keyword>
<dbReference type="InterPro" id="IPR001841">
    <property type="entry name" value="Znf_RING"/>
</dbReference>
<evidence type="ECO:0000256" key="3">
    <source>
        <dbReference type="PROSITE-ProRule" id="PRU00175"/>
    </source>
</evidence>
<dbReference type="Pfam" id="PF13920">
    <property type="entry name" value="zf-C3HC4_3"/>
    <property type="match status" value="1"/>
</dbReference>
<dbReference type="PANTHER" id="PTHR16450">
    <property type="entry name" value="RING FINGER PROTEIN 186"/>
    <property type="match status" value="1"/>
</dbReference>
<dbReference type="SMART" id="SM00184">
    <property type="entry name" value="RING"/>
    <property type="match status" value="1"/>
</dbReference>
<keyword evidence="7" id="KW-1185">Reference proteome</keyword>
<feature type="compositionally biased region" description="Basic and acidic residues" evidence="4">
    <location>
        <begin position="1"/>
        <end position="70"/>
    </location>
</feature>
<dbReference type="SUPFAM" id="SSF57850">
    <property type="entry name" value="RING/U-box"/>
    <property type="match status" value="1"/>
</dbReference>
<evidence type="ECO:0000259" key="5">
    <source>
        <dbReference type="PROSITE" id="PS50089"/>
    </source>
</evidence>
<sequence length="297" mass="35400">MLDKVKKQLQEEKDKRERLELELHEMKQMEEERVRKLKEREDEWKERLEREKEEGRRKEMEKEKAEREERDAEIDVVERSERLARREKERSEEKIEEARLEAKKEKEIEKLRDYLRKEEEKLQKMREENENRDAGLVEERCELNQAKAWAAAKRDVRIQAIKEADDNPYAESLRYSRKCSVCLILNPRRRVTMVACGHMTCVTCAEELPQTSTGEVTCPFCRKSTTYVKTFEDLEETQEPQHSRKRESNENPEILVDCVVSAKRARTSLEADENDDDFMDMPSLEIGASEEVYSYSV</sequence>
<feature type="region of interest" description="Disordered" evidence="4">
    <location>
        <begin position="1"/>
        <end position="74"/>
    </location>
</feature>
<dbReference type="InterPro" id="IPR013083">
    <property type="entry name" value="Znf_RING/FYVE/PHD"/>
</dbReference>
<comment type="caution">
    <text evidence="6">The sequence shown here is derived from an EMBL/GenBank/DDBJ whole genome shotgun (WGS) entry which is preliminary data.</text>
</comment>
<reference evidence="6" key="1">
    <citation type="submission" date="2023-10" db="EMBL/GenBank/DDBJ databases">
        <title>Genome assembly of Pristionchus species.</title>
        <authorList>
            <person name="Yoshida K."/>
            <person name="Sommer R.J."/>
        </authorList>
    </citation>
    <scope>NUCLEOTIDE SEQUENCE</scope>
    <source>
        <strain evidence="6">RS0144</strain>
    </source>
</reference>
<dbReference type="GO" id="GO:0008270">
    <property type="term" value="F:zinc ion binding"/>
    <property type="evidence" value="ECO:0007669"/>
    <property type="project" value="UniProtKB-KW"/>
</dbReference>
<name>A0AAV5SPU3_9BILA</name>
<dbReference type="AlphaFoldDB" id="A0AAV5SPU3"/>
<evidence type="ECO:0000313" key="7">
    <source>
        <dbReference type="Proteomes" id="UP001432027"/>
    </source>
</evidence>
<dbReference type="Proteomes" id="UP001432027">
    <property type="component" value="Unassembled WGS sequence"/>
</dbReference>
<evidence type="ECO:0000256" key="2">
    <source>
        <dbReference type="ARBA" id="ARBA00022833"/>
    </source>
</evidence>
<dbReference type="EMBL" id="BTSX01000002">
    <property type="protein sequence ID" value="GMS85392.1"/>
    <property type="molecule type" value="Genomic_DNA"/>
</dbReference>
<feature type="domain" description="RING-type" evidence="5">
    <location>
        <begin position="179"/>
        <end position="222"/>
    </location>
</feature>
<dbReference type="Gene3D" id="3.30.40.10">
    <property type="entry name" value="Zinc/RING finger domain, C3HC4 (zinc finger)"/>
    <property type="match status" value="1"/>
</dbReference>
<gene>
    <name evidence="6" type="ORF">PENTCL1PPCAC_7567</name>
</gene>
<dbReference type="PROSITE" id="PS50089">
    <property type="entry name" value="ZF_RING_2"/>
    <property type="match status" value="1"/>
</dbReference>
<proteinExistence type="predicted"/>
<evidence type="ECO:0000256" key="4">
    <source>
        <dbReference type="SAM" id="MobiDB-lite"/>
    </source>
</evidence>
<evidence type="ECO:0000313" key="6">
    <source>
        <dbReference type="EMBL" id="GMS85392.1"/>
    </source>
</evidence>
<keyword evidence="1 3" id="KW-0479">Metal-binding</keyword>
<dbReference type="PANTHER" id="PTHR16450:SF1">
    <property type="entry name" value="PROTEIN CBG12045"/>
    <property type="match status" value="1"/>
</dbReference>
<protein>
    <recommendedName>
        <fullName evidence="5">RING-type domain-containing protein</fullName>
    </recommendedName>
</protein>
<evidence type="ECO:0000256" key="1">
    <source>
        <dbReference type="ARBA" id="ARBA00022771"/>
    </source>
</evidence>